<evidence type="ECO:0000256" key="1">
    <source>
        <dbReference type="SAM" id="SignalP"/>
    </source>
</evidence>
<proteinExistence type="predicted"/>
<accession>I4EI07</accession>
<organism evidence="2 3">
    <name type="scientific">Nitrolancea hollandica Lb</name>
    <dbReference type="NCBI Taxonomy" id="1129897"/>
    <lineage>
        <taxon>Bacteria</taxon>
        <taxon>Pseudomonadati</taxon>
        <taxon>Thermomicrobiota</taxon>
        <taxon>Thermomicrobia</taxon>
        <taxon>Sphaerobacterales</taxon>
        <taxon>Sphaerobacterineae</taxon>
        <taxon>Sphaerobacteraceae</taxon>
        <taxon>Nitrolancea</taxon>
    </lineage>
</organism>
<dbReference type="AlphaFoldDB" id="I4EI07"/>
<feature type="chain" id="PRO_5003689085" evidence="1">
    <location>
        <begin position="26"/>
        <end position="190"/>
    </location>
</feature>
<dbReference type="EMBL" id="CAGS01000259">
    <property type="protein sequence ID" value="CCF84319.1"/>
    <property type="molecule type" value="Genomic_DNA"/>
</dbReference>
<name>I4EI07_9BACT</name>
<protein>
    <submittedName>
        <fullName evidence="2">Uncharacterized protein</fullName>
    </submittedName>
</protein>
<evidence type="ECO:0000313" key="3">
    <source>
        <dbReference type="Proteomes" id="UP000004221"/>
    </source>
</evidence>
<dbReference type="Proteomes" id="UP000004221">
    <property type="component" value="Unassembled WGS sequence"/>
</dbReference>
<keyword evidence="3" id="KW-1185">Reference proteome</keyword>
<keyword evidence="1" id="KW-0732">Signal</keyword>
<feature type="signal peptide" evidence="1">
    <location>
        <begin position="1"/>
        <end position="25"/>
    </location>
</feature>
<dbReference type="RefSeq" id="WP_008478401.1">
    <property type="nucleotide sequence ID" value="NZ_CAGS01000259.1"/>
</dbReference>
<gene>
    <name evidence="2" type="ORF">NITHO_3310036</name>
</gene>
<evidence type="ECO:0000313" key="2">
    <source>
        <dbReference type="EMBL" id="CCF84319.1"/>
    </source>
</evidence>
<reference evidence="2 3" key="1">
    <citation type="journal article" date="2012" name="ISME J.">
        <title>Nitrification expanded: discovery, physiology and genomics of a nitrite-oxidizing bacterium from the phylum Chloroflexi.</title>
        <authorList>
            <person name="Sorokin D.Y."/>
            <person name="Lucker S."/>
            <person name="Vejmelkova D."/>
            <person name="Kostrikina N.A."/>
            <person name="Kleerebezem R."/>
            <person name="Rijpstra W.I."/>
            <person name="Damste J.S."/>
            <person name="Le Paslier D."/>
            <person name="Muyzer G."/>
            <person name="Wagner M."/>
            <person name="van Loosdrecht M.C."/>
            <person name="Daims H."/>
        </authorList>
    </citation>
    <scope>NUCLEOTIDE SEQUENCE [LARGE SCALE GENOMIC DNA]</scope>
    <source>
        <strain evidence="3">none</strain>
    </source>
</reference>
<comment type="caution">
    <text evidence="2">The sequence shown here is derived from an EMBL/GenBank/DDBJ whole genome shotgun (WGS) entry which is preliminary data.</text>
</comment>
<sequence length="190" mass="20072">MVRERWFALFVIATVSMLLPGAAFAAGSTQHFGPFDVVTQDNGSCNVRWADLTIDRYWTVRDNGDGTFAVTRQDTNGTFVTLGGISPGACSNTNTPHGSIVRAGITGTFQGYVTYTVTSDAFNAGGCNADGNPCTTTSGFMSAVFPGGRYSGETWSFQYAAAGQGLGYHAWKDASDATLGEVFLGDIADR</sequence>